<dbReference type="STRING" id="1166340.SAMN05192583_2865"/>
<gene>
    <name evidence="2" type="ORF">SAMN05192583_2865</name>
</gene>
<dbReference type="AlphaFoldDB" id="A0A1H8GR56"/>
<feature type="chain" id="PRO_5011508641" evidence="1">
    <location>
        <begin position="22"/>
        <end position="42"/>
    </location>
</feature>
<keyword evidence="1" id="KW-0732">Signal</keyword>
<evidence type="ECO:0000313" key="2">
    <source>
        <dbReference type="EMBL" id="SEN46473.1"/>
    </source>
</evidence>
<reference evidence="3" key="1">
    <citation type="submission" date="2016-10" db="EMBL/GenBank/DDBJ databases">
        <authorList>
            <person name="Varghese N."/>
            <person name="Submissions S."/>
        </authorList>
    </citation>
    <scope>NUCLEOTIDE SEQUENCE [LARGE SCALE GENOMIC DNA]</scope>
    <source>
        <strain evidence="3">S6-262</strain>
    </source>
</reference>
<name>A0A1H8GR56_9SPHN</name>
<proteinExistence type="predicted"/>
<accession>A0A1H8GR56</accession>
<dbReference type="Proteomes" id="UP000199206">
    <property type="component" value="Unassembled WGS sequence"/>
</dbReference>
<protein>
    <submittedName>
        <fullName evidence="2">Uncharacterized protein</fullName>
    </submittedName>
</protein>
<dbReference type="EMBL" id="FOCF01000007">
    <property type="protein sequence ID" value="SEN46473.1"/>
    <property type="molecule type" value="Genomic_DNA"/>
</dbReference>
<evidence type="ECO:0000313" key="3">
    <source>
        <dbReference type="Proteomes" id="UP000199206"/>
    </source>
</evidence>
<organism evidence="2 3">
    <name type="scientific">Sphingomonas gellani</name>
    <dbReference type="NCBI Taxonomy" id="1166340"/>
    <lineage>
        <taxon>Bacteria</taxon>
        <taxon>Pseudomonadati</taxon>
        <taxon>Pseudomonadota</taxon>
        <taxon>Alphaproteobacteria</taxon>
        <taxon>Sphingomonadales</taxon>
        <taxon>Sphingomonadaceae</taxon>
        <taxon>Sphingomonas</taxon>
    </lineage>
</organism>
<evidence type="ECO:0000256" key="1">
    <source>
        <dbReference type="SAM" id="SignalP"/>
    </source>
</evidence>
<feature type="signal peptide" evidence="1">
    <location>
        <begin position="1"/>
        <end position="21"/>
    </location>
</feature>
<keyword evidence="3" id="KW-1185">Reference proteome</keyword>
<sequence>MIHVRYTLATLLSTIALPATAQQATMLRDQQTSGVGSVQFMA</sequence>
<dbReference type="RefSeq" id="WP_280139257.1">
    <property type="nucleotide sequence ID" value="NZ_FOCF01000007.1"/>
</dbReference>